<dbReference type="InterPro" id="IPR010585">
    <property type="entry name" value="DNA_repair_prot_XRCC4"/>
</dbReference>
<keyword evidence="5" id="KW-1185">Reference proteome</keyword>
<dbReference type="GO" id="GO:0010165">
    <property type="term" value="P:response to X-ray"/>
    <property type="evidence" value="ECO:0007669"/>
    <property type="project" value="TreeGrafter"/>
</dbReference>
<dbReference type="GO" id="GO:0032807">
    <property type="term" value="C:DNA ligase IV complex"/>
    <property type="evidence" value="ECO:0007669"/>
    <property type="project" value="TreeGrafter"/>
</dbReference>
<feature type="region of interest" description="Disordered" evidence="2">
    <location>
        <begin position="229"/>
        <end position="281"/>
    </location>
</feature>
<dbReference type="PANTHER" id="PTHR28559">
    <property type="entry name" value="DNA REPAIR PROTEIN XRCC4"/>
    <property type="match status" value="1"/>
</dbReference>
<organism evidence="4 5">
    <name type="scientific">Popillia japonica</name>
    <name type="common">Japanese beetle</name>
    <dbReference type="NCBI Taxonomy" id="7064"/>
    <lineage>
        <taxon>Eukaryota</taxon>
        <taxon>Metazoa</taxon>
        <taxon>Ecdysozoa</taxon>
        <taxon>Arthropoda</taxon>
        <taxon>Hexapoda</taxon>
        <taxon>Insecta</taxon>
        <taxon>Pterygota</taxon>
        <taxon>Neoptera</taxon>
        <taxon>Endopterygota</taxon>
        <taxon>Coleoptera</taxon>
        <taxon>Polyphaga</taxon>
        <taxon>Scarabaeiformia</taxon>
        <taxon>Scarabaeidae</taxon>
        <taxon>Rutelinae</taxon>
        <taxon>Popillia</taxon>
    </lineage>
</organism>
<feature type="domain" description="XRCC4 coiled-coil" evidence="3">
    <location>
        <begin position="123"/>
        <end position="190"/>
    </location>
</feature>
<dbReference type="GO" id="GO:0005958">
    <property type="term" value="C:DNA-dependent protein kinase-DNA ligase 4 complex"/>
    <property type="evidence" value="ECO:0007669"/>
    <property type="project" value="TreeGrafter"/>
</dbReference>
<dbReference type="Gene3D" id="1.20.5.370">
    <property type="match status" value="1"/>
</dbReference>
<accession>A0AAW1JIZ5</accession>
<evidence type="ECO:0000256" key="2">
    <source>
        <dbReference type="SAM" id="MobiDB-lite"/>
    </source>
</evidence>
<dbReference type="SUPFAM" id="SSF58022">
    <property type="entry name" value="XRCC4, C-terminal oligomerization domain"/>
    <property type="match status" value="1"/>
</dbReference>
<dbReference type="GO" id="GO:0003677">
    <property type="term" value="F:DNA binding"/>
    <property type="evidence" value="ECO:0007669"/>
    <property type="project" value="InterPro"/>
</dbReference>
<proteinExistence type="predicted"/>
<dbReference type="GO" id="GO:0006310">
    <property type="term" value="P:DNA recombination"/>
    <property type="evidence" value="ECO:0007669"/>
    <property type="project" value="InterPro"/>
</dbReference>
<sequence>MEDVEVIKLHNLDKSQTYRIKPDWKEHYFSFLLFLENSSSYLADILPDYLQQLAEQRSQNVDDYYKHIRQYITQPDPDILFDVNYQSNECAEFLIKRKTGKRTVLFFSTKLDKIDFQKSVFNLIDLLLKQNKLLSKNLEECKYKQNQLENEKQATLNKLDEFIKMKTNWEQEMYSGFLLVLNEKKKRIKFLTDLLDRQKINPNEIMKNVECASKPSLPNVVPIPQKLEVISDSDSSSEYETDKDQSDNDDNVMDDDDDNHDNNDSIEVGPKPSTSKQTLKLDEEPSQILCLPKIIKKPKGKQLLQKKKQDVEPISTILKEDTQTIQDVSTQEQERCLSTQELIDRM</sequence>
<evidence type="ECO:0000313" key="5">
    <source>
        <dbReference type="Proteomes" id="UP001458880"/>
    </source>
</evidence>
<comment type="caution">
    <text evidence="4">The sequence shown here is derived from an EMBL/GenBank/DDBJ whole genome shotgun (WGS) entry which is preliminary data.</text>
</comment>
<dbReference type="PANTHER" id="PTHR28559:SF1">
    <property type="entry name" value="DNA REPAIR PROTEIN XRCC4"/>
    <property type="match status" value="1"/>
</dbReference>
<dbReference type="Pfam" id="PF21924">
    <property type="entry name" value="XRCC4_CC"/>
    <property type="match status" value="1"/>
</dbReference>
<protein>
    <submittedName>
        <fullName evidence="4">DNA double-strand break repair and V(D)J recombination protein XRCC4</fullName>
    </submittedName>
</protein>
<name>A0AAW1JIZ5_POPJA</name>
<gene>
    <name evidence="4" type="ORF">QE152_g29139</name>
</gene>
<evidence type="ECO:0000259" key="3">
    <source>
        <dbReference type="Pfam" id="PF21924"/>
    </source>
</evidence>
<evidence type="ECO:0000256" key="1">
    <source>
        <dbReference type="SAM" id="Coils"/>
    </source>
</evidence>
<dbReference type="EMBL" id="JASPKY010000364">
    <property type="protein sequence ID" value="KAK9703703.1"/>
    <property type="molecule type" value="Genomic_DNA"/>
</dbReference>
<dbReference type="InterPro" id="IPR053962">
    <property type="entry name" value="XRCC4_CC"/>
</dbReference>
<feature type="coiled-coil region" evidence="1">
    <location>
        <begin position="131"/>
        <end position="201"/>
    </location>
</feature>
<dbReference type="Proteomes" id="UP001458880">
    <property type="component" value="Unassembled WGS sequence"/>
</dbReference>
<keyword evidence="1" id="KW-0175">Coiled coil</keyword>
<dbReference type="InterPro" id="IPR014751">
    <property type="entry name" value="XRCC4-like_C"/>
</dbReference>
<feature type="compositionally biased region" description="Acidic residues" evidence="2">
    <location>
        <begin position="247"/>
        <end position="259"/>
    </location>
</feature>
<dbReference type="AlphaFoldDB" id="A0AAW1JIZ5"/>
<dbReference type="GO" id="GO:0006303">
    <property type="term" value="P:double-strand break repair via nonhomologous end joining"/>
    <property type="evidence" value="ECO:0007669"/>
    <property type="project" value="TreeGrafter"/>
</dbReference>
<reference evidence="4 5" key="1">
    <citation type="journal article" date="2024" name="BMC Genomics">
        <title>De novo assembly and annotation of Popillia japonica's genome with initial clues to its potential as an invasive pest.</title>
        <authorList>
            <person name="Cucini C."/>
            <person name="Boschi S."/>
            <person name="Funari R."/>
            <person name="Cardaioli E."/>
            <person name="Iannotti N."/>
            <person name="Marturano G."/>
            <person name="Paoli F."/>
            <person name="Bruttini M."/>
            <person name="Carapelli A."/>
            <person name="Frati F."/>
            <person name="Nardi F."/>
        </authorList>
    </citation>
    <scope>NUCLEOTIDE SEQUENCE [LARGE SCALE GENOMIC DNA]</scope>
    <source>
        <strain evidence="4">DMR45628</strain>
    </source>
</reference>
<evidence type="ECO:0000313" key="4">
    <source>
        <dbReference type="EMBL" id="KAK9703703.1"/>
    </source>
</evidence>